<dbReference type="EMBL" id="BMJA01000002">
    <property type="protein sequence ID" value="GGA37389.1"/>
    <property type="molecule type" value="Genomic_DNA"/>
</dbReference>
<keyword evidence="1" id="KW-0645">Protease</keyword>
<evidence type="ECO:0000256" key="2">
    <source>
        <dbReference type="ARBA" id="ARBA00022801"/>
    </source>
</evidence>
<feature type="domain" description="Peptidase C58 YopT-type" evidence="4">
    <location>
        <begin position="16"/>
        <end position="180"/>
    </location>
</feature>
<keyword evidence="6" id="KW-1185">Reference proteome</keyword>
<sequence>MSKLTDCRVKSWNQTTQIIDVAFPHALDLKGGVCYGSCVEWLKRLRQVPQESPDHRMAYVSSQAKLIGGRQRLYESAQRDVKARTDDFTAAVHFQVMNRLIQIGKFGMSIEFVDGGAEFTRLADALPAMRGGNMPYAMINISTLTGGHAICAQNADSIRLFDPNFGEFVIGDGDLEAFFGDLSLASALTGNMYLFVNVAQVSFD</sequence>
<evidence type="ECO:0000313" key="5">
    <source>
        <dbReference type="EMBL" id="GGA37389.1"/>
    </source>
</evidence>
<keyword evidence="3" id="KW-0788">Thiol protease</keyword>
<reference evidence="6" key="1">
    <citation type="journal article" date="2019" name="Int. J. Syst. Evol. Microbiol.">
        <title>The Global Catalogue of Microorganisms (GCM) 10K type strain sequencing project: providing services to taxonomists for standard genome sequencing and annotation.</title>
        <authorList>
            <consortium name="The Broad Institute Genomics Platform"/>
            <consortium name="The Broad Institute Genome Sequencing Center for Infectious Disease"/>
            <person name="Wu L."/>
            <person name="Ma J."/>
        </authorList>
    </citation>
    <scope>NUCLEOTIDE SEQUENCE [LARGE SCALE GENOMIC DNA]</scope>
    <source>
        <strain evidence="6">CGMCC 1.15439</strain>
    </source>
</reference>
<organism evidence="5 6">
    <name type="scientific">Dyella nitratireducens</name>
    <dbReference type="NCBI Taxonomy" id="1849580"/>
    <lineage>
        <taxon>Bacteria</taxon>
        <taxon>Pseudomonadati</taxon>
        <taxon>Pseudomonadota</taxon>
        <taxon>Gammaproteobacteria</taxon>
        <taxon>Lysobacterales</taxon>
        <taxon>Rhodanobacteraceae</taxon>
        <taxon>Dyella</taxon>
    </lineage>
</organism>
<keyword evidence="2" id="KW-0378">Hydrolase</keyword>
<gene>
    <name evidence="5" type="ORF">GCM10010981_28170</name>
</gene>
<dbReference type="InterPro" id="IPR006473">
    <property type="entry name" value="Peptidase_C58_Yopt"/>
</dbReference>
<dbReference type="Proteomes" id="UP000620046">
    <property type="component" value="Unassembled WGS sequence"/>
</dbReference>
<name>A0ABQ1G5X7_9GAMM</name>
<evidence type="ECO:0000256" key="3">
    <source>
        <dbReference type="ARBA" id="ARBA00022807"/>
    </source>
</evidence>
<accession>A0ABQ1G5X7</accession>
<comment type="caution">
    <text evidence="5">The sequence shown here is derived from an EMBL/GenBank/DDBJ whole genome shotgun (WGS) entry which is preliminary data.</text>
</comment>
<dbReference type="SUPFAM" id="SSF54001">
    <property type="entry name" value="Cysteine proteinases"/>
    <property type="match status" value="1"/>
</dbReference>
<dbReference type="Gene3D" id="3.90.70.20">
    <property type="match status" value="1"/>
</dbReference>
<evidence type="ECO:0000256" key="1">
    <source>
        <dbReference type="ARBA" id="ARBA00022670"/>
    </source>
</evidence>
<proteinExistence type="predicted"/>
<evidence type="ECO:0000259" key="4">
    <source>
        <dbReference type="Pfam" id="PF03543"/>
    </source>
</evidence>
<dbReference type="RefSeq" id="WP_188794924.1">
    <property type="nucleotide sequence ID" value="NZ_BMJA01000002.1"/>
</dbReference>
<dbReference type="Pfam" id="PF03543">
    <property type="entry name" value="Peptidase_C58"/>
    <property type="match status" value="1"/>
</dbReference>
<evidence type="ECO:0000313" key="6">
    <source>
        <dbReference type="Proteomes" id="UP000620046"/>
    </source>
</evidence>
<dbReference type="InterPro" id="IPR038765">
    <property type="entry name" value="Papain-like_cys_pep_sf"/>
</dbReference>
<protein>
    <recommendedName>
        <fullName evidence="4">Peptidase C58 YopT-type domain-containing protein</fullName>
    </recommendedName>
</protein>